<gene>
    <name evidence="2" type="ORF">GJV85_07775</name>
</gene>
<reference evidence="2" key="2">
    <citation type="submission" date="2021-04" db="EMBL/GenBank/DDBJ databases">
        <title>Isolation and characterization of a novel species of the genus Sulfurimonas.</title>
        <authorList>
            <person name="Fukui M."/>
        </authorList>
    </citation>
    <scope>NUCLEOTIDE SEQUENCE</scope>
    <source>
        <strain evidence="2">H1576</strain>
    </source>
</reference>
<proteinExistence type="predicted"/>
<evidence type="ECO:0008006" key="4">
    <source>
        <dbReference type="Google" id="ProtNLM"/>
    </source>
</evidence>
<evidence type="ECO:0000313" key="3">
    <source>
        <dbReference type="Proteomes" id="UP000671852"/>
    </source>
</evidence>
<sequence length="152" mass="17499">MIKKVVVGLGLVSMIAFSGCSSYNEEFLKDTLKTDKLELVSFDIKSDESIEVMGQKGTKLVIDATYKTLEFTCEREVGNGKNKKFRIGMPLDKQYKTWDQETFYVKTEEECMKKYANARNQKVIDKPGAEVTKIRTVMFGEEDIIRWEAKQK</sequence>
<dbReference type="RefSeq" id="WP_207560827.1">
    <property type="nucleotide sequence ID" value="NZ_CP046072.1"/>
</dbReference>
<evidence type="ECO:0000256" key="1">
    <source>
        <dbReference type="SAM" id="SignalP"/>
    </source>
</evidence>
<name>A0A975B0Q6_9BACT</name>
<evidence type="ECO:0000313" key="2">
    <source>
        <dbReference type="EMBL" id="QSZ42010.1"/>
    </source>
</evidence>
<dbReference type="Proteomes" id="UP000671852">
    <property type="component" value="Chromosome"/>
</dbReference>
<organism evidence="2 3">
    <name type="scientific">Sulfurimonas aquatica</name>
    <dbReference type="NCBI Taxonomy" id="2672570"/>
    <lineage>
        <taxon>Bacteria</taxon>
        <taxon>Pseudomonadati</taxon>
        <taxon>Campylobacterota</taxon>
        <taxon>Epsilonproteobacteria</taxon>
        <taxon>Campylobacterales</taxon>
        <taxon>Sulfurimonadaceae</taxon>
        <taxon>Sulfurimonas</taxon>
    </lineage>
</organism>
<accession>A0A975B0Q6</accession>
<protein>
    <recommendedName>
        <fullName evidence="4">Lipoprotein</fullName>
    </recommendedName>
</protein>
<dbReference type="AlphaFoldDB" id="A0A975B0Q6"/>
<keyword evidence="3" id="KW-1185">Reference proteome</keyword>
<feature type="signal peptide" evidence="1">
    <location>
        <begin position="1"/>
        <end position="18"/>
    </location>
</feature>
<keyword evidence="1" id="KW-0732">Signal</keyword>
<dbReference type="PROSITE" id="PS51257">
    <property type="entry name" value="PROKAR_LIPOPROTEIN"/>
    <property type="match status" value="1"/>
</dbReference>
<dbReference type="EMBL" id="CP046072">
    <property type="protein sequence ID" value="QSZ42010.1"/>
    <property type="molecule type" value="Genomic_DNA"/>
</dbReference>
<feature type="chain" id="PRO_5036940033" description="Lipoprotein" evidence="1">
    <location>
        <begin position="19"/>
        <end position="152"/>
    </location>
</feature>
<reference evidence="2" key="1">
    <citation type="submission" date="2019-11" db="EMBL/GenBank/DDBJ databases">
        <authorList>
            <person name="Kojima H."/>
        </authorList>
    </citation>
    <scope>NUCLEOTIDE SEQUENCE</scope>
    <source>
        <strain evidence="2">H1576</strain>
    </source>
</reference>
<dbReference type="KEGG" id="saqt:GJV85_07775"/>